<keyword evidence="4" id="KW-1185">Reference proteome</keyword>
<evidence type="ECO:0000256" key="1">
    <source>
        <dbReference type="SAM" id="MobiDB-lite"/>
    </source>
</evidence>
<feature type="compositionally biased region" description="Basic and acidic residues" evidence="1">
    <location>
        <begin position="453"/>
        <end position="464"/>
    </location>
</feature>
<feature type="region of interest" description="Disordered" evidence="1">
    <location>
        <begin position="453"/>
        <end position="482"/>
    </location>
</feature>
<keyword evidence="2" id="KW-0732">Signal</keyword>
<dbReference type="Proteomes" id="UP001159363">
    <property type="component" value="Chromosome 6"/>
</dbReference>
<reference evidence="3 4" key="1">
    <citation type="submission" date="2023-02" db="EMBL/GenBank/DDBJ databases">
        <title>LHISI_Scaffold_Assembly.</title>
        <authorList>
            <person name="Stuart O.P."/>
            <person name="Cleave R."/>
            <person name="Magrath M.J.L."/>
            <person name="Mikheyev A.S."/>
        </authorList>
    </citation>
    <scope>NUCLEOTIDE SEQUENCE [LARGE SCALE GENOMIC DNA]</scope>
    <source>
        <strain evidence="3">Daus_M_001</strain>
        <tissue evidence="3">Leg muscle</tissue>
    </source>
</reference>
<feature type="compositionally biased region" description="Polar residues" evidence="1">
    <location>
        <begin position="729"/>
        <end position="744"/>
    </location>
</feature>
<feature type="chain" id="PRO_5046930685" evidence="2">
    <location>
        <begin position="24"/>
        <end position="744"/>
    </location>
</feature>
<feature type="signal peptide" evidence="2">
    <location>
        <begin position="1"/>
        <end position="23"/>
    </location>
</feature>
<evidence type="ECO:0000313" key="3">
    <source>
        <dbReference type="EMBL" id="KAJ8879402.1"/>
    </source>
</evidence>
<comment type="caution">
    <text evidence="3">The sequence shown here is derived from an EMBL/GenBank/DDBJ whole genome shotgun (WGS) entry which is preliminary data.</text>
</comment>
<name>A0ABQ9H573_9NEOP</name>
<accession>A0ABQ9H573</accession>
<protein>
    <submittedName>
        <fullName evidence="3">Uncharacterized protein</fullName>
    </submittedName>
</protein>
<evidence type="ECO:0000256" key="2">
    <source>
        <dbReference type="SAM" id="SignalP"/>
    </source>
</evidence>
<feature type="region of interest" description="Disordered" evidence="1">
    <location>
        <begin position="715"/>
        <end position="744"/>
    </location>
</feature>
<gene>
    <name evidence="3" type="ORF">PR048_020010</name>
</gene>
<proteinExistence type="predicted"/>
<sequence>MSGFGFSLLFAYLWVVGWQPVHPMQEDTALELNKGLVFIRKVTAADRYQGIYVHMDGSKAERASLSIQVRYARAKRANPPSPTGVIPVASVRNGGNILPASHGQELPVVPATERMNQCHPRTPTPLYYLLFGATPLSCVRGDAVARQKNVTHDSCRLTPMLRWREQGVKLIIEEWKKNYGRIKVEFNLPKSTLKGTLSYHESILQAAKECGASCSKWQKVHNNKSEAVENALIQGFHEARAANIPLVCGMEDLKASWGVSSSPTKHTRPKKCDQVLASKLYKQAATSRSWHHTPCEVYLRQCLQHGTWSEVKQSKTASEKLALPNLNPVMEKKGQSEDITPGDWKLLTNDEISLDQFYQCDENLLTTEVIYIEEIYREETVSKQAADDDDGEEQEIETNLGATSMSKQLSRPFARCKEPLLYSDWLYITARFSLAISPLGSHWLEAKAVRCEGREQSKGGEKPNKWPGALKNRTSSRDSREETLQALSIPQGHLHNLRHDTPHWHQMTPVRHPVSGHLPYTSTAAEELTHQDGDAAWQCTLDCQPNKTMPPPHLGSPAYLPGTLVSVTHSNTQCHSRSQSCVITLTLAVVYSAGNRKVCLPVAIMFGSSPALGIMFQERFNVVFAPNVVQLEQNMKNKVQLLLLKKSESHTVNLAWWQYSERFLNLLIALYRRPQLRTYEVLEEVLGNHWCDRYLQVEQRLDLIPRCECSQDEGSKRKHLQMPRDSKHLSNISNTTPTGVGQLD</sequence>
<organism evidence="3 4">
    <name type="scientific">Dryococelus australis</name>
    <dbReference type="NCBI Taxonomy" id="614101"/>
    <lineage>
        <taxon>Eukaryota</taxon>
        <taxon>Metazoa</taxon>
        <taxon>Ecdysozoa</taxon>
        <taxon>Arthropoda</taxon>
        <taxon>Hexapoda</taxon>
        <taxon>Insecta</taxon>
        <taxon>Pterygota</taxon>
        <taxon>Neoptera</taxon>
        <taxon>Polyneoptera</taxon>
        <taxon>Phasmatodea</taxon>
        <taxon>Verophasmatodea</taxon>
        <taxon>Anareolatae</taxon>
        <taxon>Phasmatidae</taxon>
        <taxon>Eurycanthinae</taxon>
        <taxon>Dryococelus</taxon>
    </lineage>
</organism>
<dbReference type="EMBL" id="JARBHB010000007">
    <property type="protein sequence ID" value="KAJ8879402.1"/>
    <property type="molecule type" value="Genomic_DNA"/>
</dbReference>
<evidence type="ECO:0000313" key="4">
    <source>
        <dbReference type="Proteomes" id="UP001159363"/>
    </source>
</evidence>